<dbReference type="AlphaFoldDB" id="A0A0N4UA88"/>
<dbReference type="GO" id="GO:0006421">
    <property type="term" value="P:asparaginyl-tRNA aminoacylation"/>
    <property type="evidence" value="ECO:0007669"/>
    <property type="project" value="TreeGrafter"/>
</dbReference>
<dbReference type="InterPro" id="IPR006195">
    <property type="entry name" value="aa-tRNA-synth_II"/>
</dbReference>
<dbReference type="PANTHER" id="PTHR22594:SF34">
    <property type="entry name" value="ASPARAGINE--TRNA LIGASE, MITOCHONDRIAL-RELATED"/>
    <property type="match status" value="1"/>
</dbReference>
<evidence type="ECO:0000259" key="6">
    <source>
        <dbReference type="PROSITE" id="PS50862"/>
    </source>
</evidence>
<keyword evidence="5" id="KW-0030">Aminoacyl-tRNA synthetase</keyword>
<proteinExistence type="predicted"/>
<keyword evidence="2" id="KW-0547">Nucleotide-binding</keyword>
<dbReference type="Gene3D" id="3.30.930.10">
    <property type="entry name" value="Bira Bifunctional Protein, Domain 2"/>
    <property type="match status" value="1"/>
</dbReference>
<dbReference type="Proteomes" id="UP000038040">
    <property type="component" value="Unplaced"/>
</dbReference>
<evidence type="ECO:0000313" key="9">
    <source>
        <dbReference type="Proteomes" id="UP000274756"/>
    </source>
</evidence>
<dbReference type="PROSITE" id="PS50862">
    <property type="entry name" value="AA_TRNA_LIGASE_II"/>
    <property type="match status" value="1"/>
</dbReference>
<dbReference type="EMBL" id="UYYG01000003">
    <property type="protein sequence ID" value="VDN50437.1"/>
    <property type="molecule type" value="Genomic_DNA"/>
</dbReference>
<dbReference type="GO" id="GO:0005524">
    <property type="term" value="F:ATP binding"/>
    <property type="evidence" value="ECO:0007669"/>
    <property type="project" value="UniProtKB-KW"/>
</dbReference>
<keyword evidence="3" id="KW-0067">ATP-binding</keyword>
<dbReference type="GO" id="GO:0004816">
    <property type="term" value="F:asparagine-tRNA ligase activity"/>
    <property type="evidence" value="ECO:0007669"/>
    <property type="project" value="TreeGrafter"/>
</dbReference>
<dbReference type="STRING" id="318479.A0A0N4UA88"/>
<dbReference type="InterPro" id="IPR002312">
    <property type="entry name" value="Asp/Asn-tRNA-synth_IIb"/>
</dbReference>
<organism evidence="8 10">
    <name type="scientific">Dracunculus medinensis</name>
    <name type="common">Guinea worm</name>
    <dbReference type="NCBI Taxonomy" id="318479"/>
    <lineage>
        <taxon>Eukaryota</taxon>
        <taxon>Metazoa</taxon>
        <taxon>Ecdysozoa</taxon>
        <taxon>Nematoda</taxon>
        <taxon>Chromadorea</taxon>
        <taxon>Rhabditida</taxon>
        <taxon>Spirurina</taxon>
        <taxon>Dracunculoidea</taxon>
        <taxon>Dracunculidae</taxon>
        <taxon>Dracunculus</taxon>
    </lineage>
</organism>
<dbReference type="Proteomes" id="UP000274756">
    <property type="component" value="Unassembled WGS sequence"/>
</dbReference>
<dbReference type="InterPro" id="IPR004364">
    <property type="entry name" value="Aa-tRNA-synt_II"/>
</dbReference>
<dbReference type="SUPFAM" id="SSF50249">
    <property type="entry name" value="Nucleic acid-binding proteins"/>
    <property type="match status" value="1"/>
</dbReference>
<dbReference type="GO" id="GO:0003676">
    <property type="term" value="F:nucleic acid binding"/>
    <property type="evidence" value="ECO:0007669"/>
    <property type="project" value="InterPro"/>
</dbReference>
<evidence type="ECO:0000256" key="5">
    <source>
        <dbReference type="ARBA" id="ARBA00023146"/>
    </source>
</evidence>
<dbReference type="InterPro" id="IPR004365">
    <property type="entry name" value="NA-bd_OB_tRNA"/>
</dbReference>
<gene>
    <name evidence="7" type="ORF">DME_LOCUS410</name>
</gene>
<accession>A0A0N4UA88</accession>
<dbReference type="Pfam" id="PF00152">
    <property type="entry name" value="tRNA-synt_2"/>
    <property type="match status" value="1"/>
</dbReference>
<reference evidence="10" key="1">
    <citation type="submission" date="2017-02" db="UniProtKB">
        <authorList>
            <consortium name="WormBaseParasite"/>
        </authorList>
    </citation>
    <scope>IDENTIFICATION</scope>
</reference>
<feature type="domain" description="Aminoacyl-transfer RNA synthetases class-II family profile" evidence="6">
    <location>
        <begin position="132"/>
        <end position="433"/>
    </location>
</feature>
<dbReference type="InterPro" id="IPR012340">
    <property type="entry name" value="NA-bd_OB-fold"/>
</dbReference>
<keyword evidence="1" id="KW-0436">Ligase</keyword>
<keyword evidence="4" id="KW-0648">Protein biosynthesis</keyword>
<sequence>MRSSVLRGCLVKTVKSLVKQGYPSKVRLQGWAESVQKFGKFLFVHLDDGLSDDRIQVVIPKKICSKINVGSAVDICGVWTKSLGAQQTMELFASKCTVVGKNLAPVRQDVPVSALRKSYPLRIKTRSFIALLRLRSELNKFCHQFFEKENFVHIDAPSLSVNDCEGAGDIFIVQVCFENHKKFFGPNPVYLPVSSQLYLEAIVSRISKVYTIGTAYRAEVSTPRRHLAEFRMLEAEFAFARDIDHLCDFIEDLTKFVVYKFQQQSSEAEALKDFFEADLDQNSALIHSFSNTKNFPRLRFDEASAILRKNGDLIGPRLSRKNEFYLIDYCKSPLFVTNFPAVRAPFYMSRSECGKYVENCDLLAPTTGELVGGSLRERNPDALRSRGCKSSLNWYVELRNAGHPSSAGFGLGMERFMQTLFGIKNIKDTVAFPRYYMGSYF</sequence>
<evidence type="ECO:0000256" key="2">
    <source>
        <dbReference type="ARBA" id="ARBA00022741"/>
    </source>
</evidence>
<dbReference type="PRINTS" id="PR01042">
    <property type="entry name" value="TRNASYNTHASP"/>
</dbReference>
<dbReference type="OrthoDB" id="360585at2759"/>
<reference evidence="7 9" key="2">
    <citation type="submission" date="2018-11" db="EMBL/GenBank/DDBJ databases">
        <authorList>
            <consortium name="Pathogen Informatics"/>
        </authorList>
    </citation>
    <scope>NUCLEOTIDE SEQUENCE [LARGE SCALE GENOMIC DNA]</scope>
</reference>
<evidence type="ECO:0000313" key="7">
    <source>
        <dbReference type="EMBL" id="VDN50437.1"/>
    </source>
</evidence>
<dbReference type="InterPro" id="IPR045864">
    <property type="entry name" value="aa-tRNA-synth_II/BPL/LPL"/>
</dbReference>
<keyword evidence="9" id="KW-1185">Reference proteome</keyword>
<dbReference type="Gene3D" id="2.40.50.140">
    <property type="entry name" value="Nucleic acid-binding proteins"/>
    <property type="match status" value="1"/>
</dbReference>
<protein>
    <submittedName>
        <fullName evidence="10">AA_TRNA_LIGASE_II domain-containing protein</fullName>
    </submittedName>
</protein>
<dbReference type="WBParaSite" id="DME_0000404601-mRNA-1">
    <property type="protein sequence ID" value="DME_0000404601-mRNA-1"/>
    <property type="gene ID" value="DME_0000404601"/>
</dbReference>
<dbReference type="GO" id="GO:0005739">
    <property type="term" value="C:mitochondrion"/>
    <property type="evidence" value="ECO:0007669"/>
    <property type="project" value="TreeGrafter"/>
</dbReference>
<dbReference type="CDD" id="cd04318">
    <property type="entry name" value="EcAsnRS_like_N"/>
    <property type="match status" value="1"/>
</dbReference>
<name>A0A0N4UA88_DRAME</name>
<evidence type="ECO:0000256" key="3">
    <source>
        <dbReference type="ARBA" id="ARBA00022840"/>
    </source>
</evidence>
<evidence type="ECO:0000313" key="8">
    <source>
        <dbReference type="Proteomes" id="UP000038040"/>
    </source>
</evidence>
<dbReference type="SUPFAM" id="SSF55681">
    <property type="entry name" value="Class II aaRS and biotin synthetases"/>
    <property type="match status" value="1"/>
</dbReference>
<dbReference type="Pfam" id="PF01336">
    <property type="entry name" value="tRNA_anti-codon"/>
    <property type="match status" value="1"/>
</dbReference>
<evidence type="ECO:0000256" key="4">
    <source>
        <dbReference type="ARBA" id="ARBA00022917"/>
    </source>
</evidence>
<evidence type="ECO:0000256" key="1">
    <source>
        <dbReference type="ARBA" id="ARBA00022598"/>
    </source>
</evidence>
<dbReference type="PANTHER" id="PTHR22594">
    <property type="entry name" value="ASPARTYL/LYSYL-TRNA SYNTHETASE"/>
    <property type="match status" value="1"/>
</dbReference>
<evidence type="ECO:0000313" key="10">
    <source>
        <dbReference type="WBParaSite" id="DME_0000404601-mRNA-1"/>
    </source>
</evidence>